<keyword evidence="2" id="KW-0479">Metal-binding</keyword>
<dbReference type="Gene3D" id="3.40.1190.10">
    <property type="entry name" value="Mur-like, catalytic domain"/>
    <property type="match status" value="1"/>
</dbReference>
<dbReference type="GO" id="GO:0008270">
    <property type="term" value="F:zinc ion binding"/>
    <property type="evidence" value="ECO:0007669"/>
    <property type="project" value="UniProtKB-UniRule"/>
</dbReference>
<dbReference type="AlphaFoldDB" id="A0A6G7K7B2"/>
<dbReference type="EMBL" id="CP049740">
    <property type="protein sequence ID" value="QII81111.1"/>
    <property type="molecule type" value="Genomic_DNA"/>
</dbReference>
<dbReference type="GO" id="GO:0005524">
    <property type="term" value="F:ATP binding"/>
    <property type="evidence" value="ECO:0007669"/>
    <property type="project" value="UniProtKB-UniRule"/>
</dbReference>
<protein>
    <recommendedName>
        <fullName evidence="2">Lipid II isoglutaminyl synthase (glutamine-hydrolyzing) subunit MurT</fullName>
        <ecNumber evidence="2">6.3.5.13</ecNumber>
    </recommendedName>
</protein>
<dbReference type="GO" id="GO:0016881">
    <property type="term" value="F:acid-amino acid ligase activity"/>
    <property type="evidence" value="ECO:0007669"/>
    <property type="project" value="InterPro"/>
</dbReference>
<comment type="similarity">
    <text evidence="2">Belongs to the MurCDEF family. MurT subfamily.</text>
</comment>
<dbReference type="UniPathway" id="UPA00219"/>
<dbReference type="InterPro" id="IPR036565">
    <property type="entry name" value="Mur-like_cat_sf"/>
</dbReference>
<dbReference type="HAMAP" id="MF_02214">
    <property type="entry name" value="Lipid_II_synth_MurT"/>
    <property type="match status" value="1"/>
</dbReference>
<feature type="domain" description="Lipid II isoglutaminyl synthase (glutamine-hydrolyzing) subunit MurT C-terminal" evidence="4">
    <location>
        <begin position="332"/>
        <end position="441"/>
    </location>
</feature>
<accession>A0A6G7K7B2</accession>
<comment type="pathway">
    <text evidence="1 2">Cell wall biogenesis; peptidoglycan biosynthesis.</text>
</comment>
<organism evidence="5 6">
    <name type="scientific">Jeotgalibaca arthritidis</name>
    <dbReference type="NCBI Taxonomy" id="1868794"/>
    <lineage>
        <taxon>Bacteria</taxon>
        <taxon>Bacillati</taxon>
        <taxon>Bacillota</taxon>
        <taxon>Bacilli</taxon>
        <taxon>Lactobacillales</taxon>
        <taxon>Carnobacteriaceae</taxon>
        <taxon>Jeotgalibaca</taxon>
    </lineage>
</organism>
<dbReference type="Pfam" id="PF08353">
    <property type="entry name" value="MurT_C"/>
    <property type="match status" value="1"/>
</dbReference>
<evidence type="ECO:0000313" key="5">
    <source>
        <dbReference type="EMBL" id="QII81111.1"/>
    </source>
</evidence>
<evidence type="ECO:0000256" key="2">
    <source>
        <dbReference type="HAMAP-Rule" id="MF_02214"/>
    </source>
</evidence>
<feature type="binding site" evidence="2">
    <location>
        <position position="243"/>
    </location>
    <ligand>
        <name>Zn(2+)</name>
        <dbReference type="ChEBI" id="CHEBI:29105"/>
    </ligand>
</feature>
<comment type="catalytic activity">
    <reaction evidence="2">
        <text>beta-D-GlcNAc-(1-&gt;4)-Mur2Ac(oyl-L-Ala-gamma-D-Glu-L-Lys-D-Ala-D-Ala)-di-trans,octa-cis-undecaprenyl diphosphate + L-glutamine + ATP + H2O = beta-D-GlcNAc-(1-&gt;4)-Mur2Ac(oyl-L-Ala-D-isoglutaminyl-L-Lys-D-Ala-D-Ala)-di-trans,octa-cis-undecaprenyl diphosphate + L-glutamate + ADP + phosphate + H(+)</text>
        <dbReference type="Rhea" id="RHEA:57928"/>
        <dbReference type="ChEBI" id="CHEBI:15377"/>
        <dbReference type="ChEBI" id="CHEBI:15378"/>
        <dbReference type="ChEBI" id="CHEBI:29985"/>
        <dbReference type="ChEBI" id="CHEBI:30616"/>
        <dbReference type="ChEBI" id="CHEBI:43474"/>
        <dbReference type="ChEBI" id="CHEBI:58359"/>
        <dbReference type="ChEBI" id="CHEBI:60033"/>
        <dbReference type="ChEBI" id="CHEBI:62233"/>
        <dbReference type="ChEBI" id="CHEBI:456216"/>
        <dbReference type="EC" id="6.3.5.13"/>
    </reaction>
</comment>
<keyword evidence="2 5" id="KW-0436">Ligase</keyword>
<feature type="active site" evidence="2">
    <location>
        <position position="368"/>
    </location>
</feature>
<dbReference type="PANTHER" id="PTHR23135:SF7">
    <property type="entry name" value="LIPID II ISOGLUTAMINYL SYNTHASE (GLUTAMINE-HYDROLYZING) SUBUNIT MURT"/>
    <property type="match status" value="1"/>
</dbReference>
<dbReference type="PANTHER" id="PTHR23135">
    <property type="entry name" value="MUR LIGASE FAMILY MEMBER"/>
    <property type="match status" value="1"/>
</dbReference>
<dbReference type="SUPFAM" id="SSF53623">
    <property type="entry name" value="MurD-like peptide ligases, catalytic domain"/>
    <property type="match status" value="1"/>
</dbReference>
<evidence type="ECO:0000313" key="6">
    <source>
        <dbReference type="Proteomes" id="UP000501451"/>
    </source>
</evidence>
<dbReference type="Pfam" id="PF08245">
    <property type="entry name" value="Mur_ligase_M"/>
    <property type="match status" value="1"/>
</dbReference>
<keyword evidence="2" id="KW-0862">Zinc</keyword>
<keyword evidence="2" id="KW-0133">Cell shape</keyword>
<comment type="catalytic activity">
    <reaction evidence="2">
        <text>beta-D-GlcNAc-(1-&gt;4)-Mur2Ac(oyl-L-Ala-gamma-D-O-P-Glu-L-Lys-D-Ala-D-Ala)-di-trans,octa-cis-undecaprenyl diphosphate + NH4(+) = beta-D-GlcNAc-(1-&gt;4)-Mur2Ac(oyl-L-Ala-D-isoglutaminyl-L-Lys-D-Ala-D-Ala)-di-trans,octa-cis-undecaprenyl diphosphate + phosphate + H(+)</text>
        <dbReference type="Rhea" id="RHEA:57932"/>
        <dbReference type="ChEBI" id="CHEBI:15378"/>
        <dbReference type="ChEBI" id="CHEBI:28938"/>
        <dbReference type="ChEBI" id="CHEBI:43474"/>
        <dbReference type="ChEBI" id="CHEBI:62233"/>
        <dbReference type="ChEBI" id="CHEBI:143132"/>
    </reaction>
</comment>
<dbReference type="KEGG" id="jar:G7057_00570"/>
<feature type="binding site" evidence="2">
    <location>
        <position position="218"/>
    </location>
    <ligand>
        <name>Zn(2+)</name>
        <dbReference type="ChEBI" id="CHEBI:29105"/>
    </ligand>
</feature>
<evidence type="ECO:0000259" key="4">
    <source>
        <dbReference type="Pfam" id="PF08353"/>
    </source>
</evidence>
<dbReference type="GO" id="GO:0071555">
    <property type="term" value="P:cell wall organization"/>
    <property type="evidence" value="ECO:0007669"/>
    <property type="project" value="UniProtKB-KW"/>
</dbReference>
<keyword evidence="2" id="KW-0573">Peptidoglycan synthesis</keyword>
<comment type="subunit">
    <text evidence="2">Forms a heterodimer with GatD.</text>
</comment>
<keyword evidence="6" id="KW-1185">Reference proteome</keyword>
<reference evidence="5 6" key="1">
    <citation type="journal article" date="2017" name="Int. J. Syst. Evol. Microbiol.">
        <title>Jeotgalibaca porci sp. nov. and Jeotgalibaca arthritidis sp. nov., isolated from pigs, and emended description of the genus Jeotgalibaca.</title>
        <authorList>
            <person name="Zamora L."/>
            <person name="Perez-Sancho M."/>
            <person name="Dominguez L."/>
            <person name="Fernandez-Garayzabal J.F."/>
            <person name="Vela A.I."/>
        </authorList>
    </citation>
    <scope>NUCLEOTIDE SEQUENCE [LARGE SCALE GENOMIC DNA]</scope>
    <source>
        <strain evidence="5 6">CECT 9157</strain>
    </source>
</reference>
<dbReference type="GO" id="GO:0009252">
    <property type="term" value="P:peptidoglycan biosynthetic process"/>
    <property type="evidence" value="ECO:0007669"/>
    <property type="project" value="UniProtKB-UniRule"/>
</dbReference>
<feature type="domain" description="Mur ligase central" evidence="3">
    <location>
        <begin position="65"/>
        <end position="292"/>
    </location>
</feature>
<keyword evidence="2" id="KW-0961">Cell wall biogenesis/degradation</keyword>
<feature type="binding site" evidence="2">
    <location>
        <position position="240"/>
    </location>
    <ligand>
        <name>Zn(2+)</name>
        <dbReference type="ChEBI" id="CHEBI:29105"/>
    </ligand>
</feature>
<dbReference type="Proteomes" id="UP000501451">
    <property type="component" value="Chromosome"/>
</dbReference>
<dbReference type="InterPro" id="IPR013221">
    <property type="entry name" value="Mur_ligase_cen"/>
</dbReference>
<evidence type="ECO:0000259" key="3">
    <source>
        <dbReference type="Pfam" id="PF08245"/>
    </source>
</evidence>
<name>A0A6G7K7B2_9LACT</name>
<feature type="binding site" evidence="2">
    <location>
        <position position="221"/>
    </location>
    <ligand>
        <name>Zn(2+)</name>
        <dbReference type="ChEBI" id="CHEBI:29105"/>
    </ligand>
</feature>
<comment type="catalytic activity">
    <reaction evidence="2">
        <text>beta-D-GlcNAc-(1-&gt;4)-Mur2Ac(oyl-L-Ala-gamma-D-Glu-L-Lys-D-Ala-D-Ala)-di-trans,octa-cis-undecaprenyl diphosphate + ATP = beta-D-GlcNAc-(1-&gt;4)-Mur2Ac(oyl-L-Ala-gamma-D-O-P-Glu-L-Lys-D-Ala-D-Ala)-di-trans,octa-cis-undecaprenyl diphosphate + ADP</text>
        <dbReference type="Rhea" id="RHEA:59488"/>
        <dbReference type="ChEBI" id="CHEBI:30616"/>
        <dbReference type="ChEBI" id="CHEBI:60033"/>
        <dbReference type="ChEBI" id="CHEBI:143132"/>
        <dbReference type="ChEBI" id="CHEBI:456216"/>
    </reaction>
</comment>
<dbReference type="GO" id="GO:0140282">
    <property type="term" value="F:carbon-nitrogen ligase activity on lipid II"/>
    <property type="evidence" value="ECO:0007669"/>
    <property type="project" value="UniProtKB-UniRule"/>
</dbReference>
<comment type="function">
    <text evidence="2">The lipid II isoglutaminyl synthase complex catalyzes the formation of alpha-D-isoglutamine in the cell wall lipid II stem peptide. The MurT subunit catalyzes the ATP-dependent amidation of D-glutamate residue of lipid II, converting it to an isoglutamine residue.</text>
</comment>
<evidence type="ECO:0000256" key="1">
    <source>
        <dbReference type="ARBA" id="ARBA00004752"/>
    </source>
</evidence>
<keyword evidence="2" id="KW-0547">Nucleotide-binding</keyword>
<keyword evidence="2" id="KW-0067">ATP-binding</keyword>
<proteinExistence type="inferred from homology"/>
<dbReference type="InterPro" id="IPR013564">
    <property type="entry name" value="MurT_C"/>
</dbReference>
<gene>
    <name evidence="2" type="primary">murT</name>
    <name evidence="5" type="ORF">G7057_00570</name>
</gene>
<dbReference type="InterPro" id="IPR043703">
    <property type="entry name" value="Lipid_II_synth_MurT"/>
</dbReference>
<sequence length="460" mass="51390">MSKRIFEGEIHLSIRGALAISVGKGTQWALRKFTNGGSSLPGKLAAKIDPAVLAQLSKDYEVAIITGTNGKTLTTSLTYHVLQQKFDRVLTNPTGANMAQGIISTFLDPQPTKAGQKKMAILEVDEASLIHVTKYIKPKIIVNTNVFRDQMDRFGEIYTIYQKMVDGAALAPNATILANGDSPIFNSKDIVNPQIYFGFNHQEDGETMAHYNTDGVLCPNCQNILHYKFNTYANLGKYYCPNCEFKRPELKYAVTAVDHLDYQSSTFEIDGHPFKINVAGLYNIYNALAAYSVGREFGLSVEEIQKGFSSAEQKFGRQETIKIGSKTIILNLIKNPVGLNQIIDLLDYETDPFSLSVVLNDRPADGTDVSWIWDGDFEKLTTHHIESVSVSGIRREEMQLRLKVAGLSEEEMTSYDTVGSLIDSFQNQPTEKIYVMATYTAVLNLRKELAERGYIKERMK</sequence>
<dbReference type="GO" id="GO:0008360">
    <property type="term" value="P:regulation of cell shape"/>
    <property type="evidence" value="ECO:0007669"/>
    <property type="project" value="UniProtKB-KW"/>
</dbReference>
<dbReference type="EC" id="6.3.5.13" evidence="2"/>